<sequence>MTILGAKALCLVEGLGSLMAMSLKTYLAALSRGVDLVAECEGMSAAQLISLGATSADAAELLALHSTYFGPTSFSKKQRTAVAHARNQQHSLSTLRRIEHFVSRVKKKVAAWNLRVELCAAASPEVERLARQRLKEMQPPRVASERATLRQHPNGLATLTVTGSSMGITDVFKGIDQSRPGASFLESQSEGGVRTQATTMVVVHLEDYCELRRGNGRGDGDVILRTTSGATMTGAEYLERTFSGEGFVTLISREEGPVDLYRMSRFASTKQRKMLSAENPTCAWPDCKVPAERCQIHHIEPWVNGGETNVSNMVPLCSYHNGVNGDDPNAPPERGRMLRIGGRVAWQPPYEAPPTFVT</sequence>
<keyword evidence="2" id="KW-0255">Endonuclease</keyword>
<reference evidence="2 3" key="1">
    <citation type="journal article" date="2016" name="Int. J. Syst. Evol. Microbiol.">
        <title>Resolving the Complexity of Human Skin Metagenomes Using Single-Molecule Sequencing.</title>
        <authorList>
            <consortium name="NISC Comparative Sequencing Program"/>
            <person name="Tsai Y.C."/>
            <person name="Conlan S."/>
            <person name="Deming C."/>
            <person name="Segre J.A."/>
            <person name="Kong H.H."/>
            <person name="Korlach J."/>
            <person name="Oh J."/>
        </authorList>
    </citation>
    <scope>NUCLEOTIDE SEQUENCE [LARGE SCALE GENOMIC DNA]</scope>
    <source>
        <strain evidence="2 3">1B08</strain>
    </source>
</reference>
<dbReference type="InterPro" id="IPR002711">
    <property type="entry name" value="HNH"/>
</dbReference>
<comment type="caution">
    <text evidence="2">The sequence shown here is derived from an EMBL/GenBank/DDBJ whole genome shotgun (WGS) entry which is preliminary data.</text>
</comment>
<dbReference type="InterPro" id="IPR003615">
    <property type="entry name" value="HNH_nuc"/>
</dbReference>
<feature type="domain" description="HNH nuclease" evidence="1">
    <location>
        <begin position="269"/>
        <end position="322"/>
    </location>
</feature>
<gene>
    <name evidence="2" type="ORF">WM41_0502</name>
</gene>
<dbReference type="SMART" id="SM00507">
    <property type="entry name" value="HNHc"/>
    <property type="match status" value="1"/>
</dbReference>
<dbReference type="Proteomes" id="UP000070339">
    <property type="component" value="Unassembled WGS sequence"/>
</dbReference>
<accession>A0ABR5VBF5</accession>
<keyword evidence="2" id="KW-0540">Nuclease</keyword>
<evidence type="ECO:0000313" key="2">
    <source>
        <dbReference type="EMBL" id="KXU18969.1"/>
    </source>
</evidence>
<dbReference type="CDD" id="cd00085">
    <property type="entry name" value="HNHc"/>
    <property type="match status" value="1"/>
</dbReference>
<dbReference type="Gene3D" id="1.10.30.50">
    <property type="match status" value="1"/>
</dbReference>
<dbReference type="GO" id="GO:0004519">
    <property type="term" value="F:endonuclease activity"/>
    <property type="evidence" value="ECO:0007669"/>
    <property type="project" value="UniProtKB-KW"/>
</dbReference>
<protein>
    <submittedName>
        <fullName evidence="2">HNH endonuclease family protein</fullName>
    </submittedName>
</protein>
<dbReference type="Pfam" id="PF01844">
    <property type="entry name" value="HNH"/>
    <property type="match status" value="1"/>
</dbReference>
<keyword evidence="3" id="KW-1185">Reference proteome</keyword>
<name>A0ABR5VBF5_9CORY</name>
<keyword evidence="2" id="KW-0378">Hydrolase</keyword>
<dbReference type="EMBL" id="LTEB01000014">
    <property type="protein sequence ID" value="KXU18969.1"/>
    <property type="molecule type" value="Genomic_DNA"/>
</dbReference>
<organism evidence="2 3">
    <name type="scientific">Corynebacterium simulans</name>
    <dbReference type="NCBI Taxonomy" id="146827"/>
    <lineage>
        <taxon>Bacteria</taxon>
        <taxon>Bacillati</taxon>
        <taxon>Actinomycetota</taxon>
        <taxon>Actinomycetes</taxon>
        <taxon>Mycobacteriales</taxon>
        <taxon>Corynebacteriaceae</taxon>
        <taxon>Corynebacterium</taxon>
    </lineage>
</organism>
<evidence type="ECO:0000313" key="3">
    <source>
        <dbReference type="Proteomes" id="UP000070339"/>
    </source>
</evidence>
<proteinExistence type="predicted"/>
<evidence type="ECO:0000259" key="1">
    <source>
        <dbReference type="SMART" id="SM00507"/>
    </source>
</evidence>